<dbReference type="PANTHER" id="PTHR30071:SF1">
    <property type="entry name" value="CYTOCHROME B_B6 PROTEIN-RELATED"/>
    <property type="match status" value="1"/>
</dbReference>
<dbReference type="PRINTS" id="PR01386">
    <property type="entry name" value="CCMCBIOGNSIS"/>
</dbReference>
<evidence type="ECO:0000256" key="7">
    <source>
        <dbReference type="ARBA" id="ARBA00023136"/>
    </source>
</evidence>
<dbReference type="AlphaFoldDB" id="A0A369LDM3"/>
<sequence length="258" mass="29002">MTNKPVKLPEAGQWPDKVAPWALLAGIVLSTLGFLMAFLYAGPVNGAAVDGVELIGGQMVANKLLLSQKIFYFHMPVALVSFCALAFACYYSVRFLATKNQRFDTCAKVCMEISLVFVVCTMITGDLWERFEWGVWWTWEPRLTTYLILMLIVIAYFVLRNAIDEPERRGVYAAVIGIIAMVDVPICFMVTRLIPSGVHPVVLREGGMSGDMGMTVAVCLAGLMLVGFALYRFRFRQVRLQERLQALKDEVEVLEERR</sequence>
<dbReference type="RefSeq" id="WP_114620537.1">
    <property type="nucleotide sequence ID" value="NZ_DBEZAN010000010.1"/>
</dbReference>
<evidence type="ECO:0000313" key="10">
    <source>
        <dbReference type="EMBL" id="RDB56245.1"/>
    </source>
</evidence>
<gene>
    <name evidence="10" type="ORF">C1880_05075</name>
</gene>
<dbReference type="OrthoDB" id="9778550at2"/>
<comment type="subcellular location">
    <subcellularLocation>
        <location evidence="1">Membrane</location>
        <topology evidence="1">Multi-pass membrane protein</topology>
    </subcellularLocation>
</comment>
<dbReference type="InterPro" id="IPR045062">
    <property type="entry name" value="Cyt_c_biogenesis_CcsA/CcmC"/>
</dbReference>
<accession>A0A369LDM3</accession>
<comment type="caution">
    <text evidence="10">The sequence shown here is derived from an EMBL/GenBank/DDBJ whole genome shotgun (WGS) entry which is preliminary data.</text>
</comment>
<feature type="transmembrane region" description="Helical" evidence="8">
    <location>
        <begin position="70"/>
        <end position="93"/>
    </location>
</feature>
<comment type="similarity">
    <text evidence="2">Belongs to the CcmC/CycZ/HelC family.</text>
</comment>
<dbReference type="GO" id="GO:0005886">
    <property type="term" value="C:plasma membrane"/>
    <property type="evidence" value="ECO:0007669"/>
    <property type="project" value="TreeGrafter"/>
</dbReference>
<feature type="domain" description="Cytochrome c assembly protein" evidence="9">
    <location>
        <begin position="63"/>
        <end position="199"/>
    </location>
</feature>
<keyword evidence="5" id="KW-0201">Cytochrome c-type biogenesis</keyword>
<feature type="transmembrane region" description="Helical" evidence="8">
    <location>
        <begin position="105"/>
        <end position="128"/>
    </location>
</feature>
<keyword evidence="7 8" id="KW-0472">Membrane</keyword>
<feature type="transmembrane region" description="Helical" evidence="8">
    <location>
        <begin position="21"/>
        <end position="41"/>
    </location>
</feature>
<dbReference type="PANTHER" id="PTHR30071">
    <property type="entry name" value="HEME EXPORTER PROTEIN C"/>
    <property type="match status" value="1"/>
</dbReference>
<evidence type="ECO:0000256" key="1">
    <source>
        <dbReference type="ARBA" id="ARBA00004141"/>
    </source>
</evidence>
<dbReference type="GO" id="GO:0017004">
    <property type="term" value="P:cytochrome complex assembly"/>
    <property type="evidence" value="ECO:0007669"/>
    <property type="project" value="UniProtKB-KW"/>
</dbReference>
<dbReference type="InterPro" id="IPR003557">
    <property type="entry name" value="Cyt_c_biogenesis_CcmC"/>
</dbReference>
<keyword evidence="11" id="KW-1185">Reference proteome</keyword>
<keyword evidence="4 8" id="KW-0812">Transmembrane</keyword>
<dbReference type="GO" id="GO:0015232">
    <property type="term" value="F:heme transmembrane transporter activity"/>
    <property type="evidence" value="ECO:0007669"/>
    <property type="project" value="InterPro"/>
</dbReference>
<dbReference type="Pfam" id="PF01578">
    <property type="entry name" value="Cytochrom_C_asm"/>
    <property type="match status" value="1"/>
</dbReference>
<feature type="transmembrane region" description="Helical" evidence="8">
    <location>
        <begin position="214"/>
        <end position="233"/>
    </location>
</feature>
<protein>
    <recommendedName>
        <fullName evidence="3">Heme exporter protein C</fullName>
    </recommendedName>
</protein>
<organism evidence="10 11">
    <name type="scientific">Senegalimassilia anaerobia</name>
    <dbReference type="NCBI Taxonomy" id="1473216"/>
    <lineage>
        <taxon>Bacteria</taxon>
        <taxon>Bacillati</taxon>
        <taxon>Actinomycetota</taxon>
        <taxon>Coriobacteriia</taxon>
        <taxon>Coriobacteriales</taxon>
        <taxon>Coriobacteriaceae</taxon>
        <taxon>Senegalimassilia</taxon>
    </lineage>
</organism>
<evidence type="ECO:0000259" key="9">
    <source>
        <dbReference type="Pfam" id="PF01578"/>
    </source>
</evidence>
<dbReference type="GO" id="GO:0020037">
    <property type="term" value="F:heme binding"/>
    <property type="evidence" value="ECO:0007669"/>
    <property type="project" value="InterPro"/>
</dbReference>
<reference evidence="10 11" key="1">
    <citation type="journal article" date="2018" name="Elife">
        <title>Discovery and characterization of a prevalent human gut bacterial enzyme sufficient for the inactivation of a family of plant toxins.</title>
        <authorList>
            <person name="Koppel N."/>
            <person name="Bisanz J.E."/>
            <person name="Pandelia M.E."/>
            <person name="Turnbaugh P.J."/>
            <person name="Balskus E.P."/>
        </authorList>
    </citation>
    <scope>NUCLEOTIDE SEQUENCE [LARGE SCALE GENOMIC DNA]</scope>
    <source>
        <strain evidence="11">anaerobia AP69FAA</strain>
    </source>
</reference>
<dbReference type="STRING" id="1034345.GCA_000236865_00564"/>
<evidence type="ECO:0000256" key="6">
    <source>
        <dbReference type="ARBA" id="ARBA00022989"/>
    </source>
</evidence>
<name>A0A369LDM3_9ACTN</name>
<evidence type="ECO:0000256" key="3">
    <source>
        <dbReference type="ARBA" id="ARBA00016463"/>
    </source>
</evidence>
<feature type="transmembrane region" description="Helical" evidence="8">
    <location>
        <begin position="171"/>
        <end position="194"/>
    </location>
</feature>
<evidence type="ECO:0000313" key="11">
    <source>
        <dbReference type="Proteomes" id="UP000253792"/>
    </source>
</evidence>
<dbReference type="InterPro" id="IPR002541">
    <property type="entry name" value="Cyt_c_assembly"/>
</dbReference>
<dbReference type="EMBL" id="PPTP01000003">
    <property type="protein sequence ID" value="RDB56245.1"/>
    <property type="molecule type" value="Genomic_DNA"/>
</dbReference>
<evidence type="ECO:0000256" key="4">
    <source>
        <dbReference type="ARBA" id="ARBA00022692"/>
    </source>
</evidence>
<dbReference type="Proteomes" id="UP000253792">
    <property type="component" value="Unassembled WGS sequence"/>
</dbReference>
<feature type="transmembrane region" description="Helical" evidence="8">
    <location>
        <begin position="143"/>
        <end position="159"/>
    </location>
</feature>
<evidence type="ECO:0000256" key="5">
    <source>
        <dbReference type="ARBA" id="ARBA00022748"/>
    </source>
</evidence>
<evidence type="ECO:0000256" key="8">
    <source>
        <dbReference type="SAM" id="Phobius"/>
    </source>
</evidence>
<keyword evidence="6 8" id="KW-1133">Transmembrane helix</keyword>
<proteinExistence type="inferred from homology"/>
<evidence type="ECO:0000256" key="2">
    <source>
        <dbReference type="ARBA" id="ARBA00005840"/>
    </source>
</evidence>